<dbReference type="GO" id="GO:0008076">
    <property type="term" value="C:voltage-gated potassium channel complex"/>
    <property type="evidence" value="ECO:0007669"/>
    <property type="project" value="TreeGrafter"/>
</dbReference>
<dbReference type="SUPFAM" id="SSF53474">
    <property type="entry name" value="alpha/beta-Hydrolases"/>
    <property type="match status" value="1"/>
</dbReference>
<dbReference type="PANTHER" id="PTHR11731:SF97">
    <property type="entry name" value="INACTIVE DIPEPTIDYL PEPTIDASE 10-LIKE"/>
    <property type="match status" value="1"/>
</dbReference>
<sequence>MIATTQQNMTTDLDLGSTGGPPRNWKGIGIAMVVILAVLSLVILSIVLLTPDESHILQLSPLTVEDLEREEFKVHEPSATWLNENEVVLRNRAGHVLKHSLHLNLSTTLLDNSTIDLKAVKVQVSADQRFILLAYNIHPVFSQSYTASYAIYNVGTGKLSMLNPPEVEAAELQYVAWGPQGNQLAYVFENNIFYQSEVSSSGLRLTSTGREGLVVNGVTDWIYGEEVLQTYPAHWWSGDGARLAYLTINNSATPFMEIHHFLGGAYPSNMFYPYPKAGSNIPLVSLFVVNLYGPAHTLEMIPPDSLRTRSYYISMVKWVSSTQLVVRWLNRPQNQSVLSVCEATTGACLEKHKMAMDVWQNQRQEEPLFAGDGSVFYLTLPAKQGARGEFQHIAALPVQPAVPSVPPRFLTSGNWDVTTLCALDEESGKIYFLSTEESRQSRHLYSADIGGVFQRQCLTCNLIEGCSFFKAQFSPNKTQFILHCLGPGVPKVTVHSTNEPNRYVVLEENRPLTQALEGKRLPEKLFRTISYVDYDLHLKVALPHGYEGNLHPLLIIVDGAPGSQAVTEEFALGWPEVLSSSHGVALAWVDGRSGVARGQKSPALDPRKLGSVMVKDQLAVIEWLMQLPYIDHRRIALYGKAFGGYLTLKMLAATDRVFKCAAVMAPITDFRLYSAAFSERFLGVPAKEESFYTAASVLEEVRKLKDKHFLLLHGTADTRVHFQHSAELLSRLVKVEANYSLQLYPDEGHSLRDDRSRQHFQRTVCHFYQSCLEYVPYGKSPDPDDDY</sequence>
<evidence type="ECO:0000256" key="3">
    <source>
        <dbReference type="SAM" id="Phobius"/>
    </source>
</evidence>
<name>A0A9D3T8W1_MEGAT</name>
<dbReference type="Gene3D" id="2.140.10.30">
    <property type="entry name" value="Dipeptidylpeptidase IV, N-terminal domain"/>
    <property type="match status" value="1"/>
</dbReference>
<dbReference type="GO" id="GO:0006508">
    <property type="term" value="P:proteolysis"/>
    <property type="evidence" value="ECO:0007669"/>
    <property type="project" value="InterPro"/>
</dbReference>
<dbReference type="InterPro" id="IPR002469">
    <property type="entry name" value="Peptidase_S9B_N"/>
</dbReference>
<evidence type="ECO:0000256" key="1">
    <source>
        <dbReference type="ARBA" id="ARBA00004401"/>
    </source>
</evidence>
<dbReference type="AlphaFoldDB" id="A0A9D3T8W1"/>
<gene>
    <name evidence="6" type="ORF">MATL_G00104060</name>
</gene>
<dbReference type="Gene3D" id="3.40.50.1820">
    <property type="entry name" value="alpha/beta hydrolase"/>
    <property type="match status" value="1"/>
</dbReference>
<dbReference type="Pfam" id="PF00930">
    <property type="entry name" value="DPPIV_N"/>
    <property type="match status" value="1"/>
</dbReference>
<comment type="caution">
    <text evidence="6">The sequence shown here is derived from an EMBL/GenBank/DDBJ whole genome shotgun (WGS) entry which is preliminary data.</text>
</comment>
<evidence type="ECO:0008006" key="8">
    <source>
        <dbReference type="Google" id="ProtNLM"/>
    </source>
</evidence>
<keyword evidence="7" id="KW-1185">Reference proteome</keyword>
<evidence type="ECO:0000256" key="2">
    <source>
        <dbReference type="ARBA" id="ARBA00023180"/>
    </source>
</evidence>
<dbReference type="OrthoDB" id="16520at2759"/>
<dbReference type="SUPFAM" id="SSF82171">
    <property type="entry name" value="DPP6 N-terminal domain-like"/>
    <property type="match status" value="1"/>
</dbReference>
<proteinExistence type="predicted"/>
<keyword evidence="3" id="KW-0472">Membrane</keyword>
<keyword evidence="3" id="KW-1133">Transmembrane helix</keyword>
<feature type="transmembrane region" description="Helical" evidence="3">
    <location>
        <begin position="28"/>
        <end position="49"/>
    </location>
</feature>
<dbReference type="InterPro" id="IPR050278">
    <property type="entry name" value="Serine_Prot_S9B/DPPIV"/>
</dbReference>
<protein>
    <recommendedName>
        <fullName evidence="8">Inactive dipeptidyl peptidase 10-like</fullName>
    </recommendedName>
</protein>
<dbReference type="Proteomes" id="UP001046870">
    <property type="component" value="Chromosome 8"/>
</dbReference>
<evidence type="ECO:0000313" key="6">
    <source>
        <dbReference type="EMBL" id="KAG7472006.1"/>
    </source>
</evidence>
<feature type="domain" description="Peptidase S9 prolyl oligopeptidase catalytic" evidence="4">
    <location>
        <begin position="577"/>
        <end position="772"/>
    </location>
</feature>
<organism evidence="6 7">
    <name type="scientific">Megalops atlanticus</name>
    <name type="common">Tarpon</name>
    <name type="synonym">Clupea gigantea</name>
    <dbReference type="NCBI Taxonomy" id="7932"/>
    <lineage>
        <taxon>Eukaryota</taxon>
        <taxon>Metazoa</taxon>
        <taxon>Chordata</taxon>
        <taxon>Craniata</taxon>
        <taxon>Vertebrata</taxon>
        <taxon>Euteleostomi</taxon>
        <taxon>Actinopterygii</taxon>
        <taxon>Neopterygii</taxon>
        <taxon>Teleostei</taxon>
        <taxon>Elopiformes</taxon>
        <taxon>Megalopidae</taxon>
        <taxon>Megalops</taxon>
    </lineage>
</organism>
<dbReference type="InterPro" id="IPR029058">
    <property type="entry name" value="AB_hydrolase_fold"/>
</dbReference>
<evidence type="ECO:0000259" key="5">
    <source>
        <dbReference type="Pfam" id="PF00930"/>
    </source>
</evidence>
<dbReference type="GO" id="GO:0008236">
    <property type="term" value="F:serine-type peptidase activity"/>
    <property type="evidence" value="ECO:0007669"/>
    <property type="project" value="InterPro"/>
</dbReference>
<dbReference type="InterPro" id="IPR001375">
    <property type="entry name" value="Peptidase_S9_cat"/>
</dbReference>
<evidence type="ECO:0000313" key="7">
    <source>
        <dbReference type="Proteomes" id="UP001046870"/>
    </source>
</evidence>
<accession>A0A9D3T8W1</accession>
<feature type="domain" description="Dipeptidylpeptidase IV N-terminal" evidence="5">
    <location>
        <begin position="125"/>
        <end position="490"/>
    </location>
</feature>
<dbReference type="EMBL" id="JAFDVH010000008">
    <property type="protein sequence ID" value="KAG7472006.1"/>
    <property type="molecule type" value="Genomic_DNA"/>
</dbReference>
<keyword evidence="3" id="KW-0812">Transmembrane</keyword>
<dbReference type="PANTHER" id="PTHR11731">
    <property type="entry name" value="PROTEASE FAMILY S9B,C DIPEPTIDYL-PEPTIDASE IV-RELATED"/>
    <property type="match status" value="1"/>
</dbReference>
<reference evidence="6" key="1">
    <citation type="submission" date="2021-01" db="EMBL/GenBank/DDBJ databases">
        <authorList>
            <person name="Zahm M."/>
            <person name="Roques C."/>
            <person name="Cabau C."/>
            <person name="Klopp C."/>
            <person name="Donnadieu C."/>
            <person name="Jouanno E."/>
            <person name="Lampietro C."/>
            <person name="Louis A."/>
            <person name="Herpin A."/>
            <person name="Echchiki A."/>
            <person name="Berthelot C."/>
            <person name="Parey E."/>
            <person name="Roest-Crollius H."/>
            <person name="Braasch I."/>
            <person name="Postlethwait J."/>
            <person name="Bobe J."/>
            <person name="Montfort J."/>
            <person name="Bouchez O."/>
            <person name="Begum T."/>
            <person name="Mejri S."/>
            <person name="Adams A."/>
            <person name="Chen W.-J."/>
            <person name="Guiguen Y."/>
        </authorList>
    </citation>
    <scope>NUCLEOTIDE SEQUENCE</scope>
    <source>
        <strain evidence="6">YG-15Mar2019-1</strain>
        <tissue evidence="6">Brain</tissue>
    </source>
</reference>
<dbReference type="GO" id="GO:1901379">
    <property type="term" value="P:regulation of potassium ion transmembrane transport"/>
    <property type="evidence" value="ECO:0007669"/>
    <property type="project" value="TreeGrafter"/>
</dbReference>
<dbReference type="FunFam" id="3.40.50.1820:FF:000003">
    <property type="entry name" value="Dipeptidyl peptidase 4"/>
    <property type="match status" value="1"/>
</dbReference>
<keyword evidence="2" id="KW-0325">Glycoprotein</keyword>
<comment type="subcellular location">
    <subcellularLocation>
        <location evidence="1">Cell membrane</location>
        <topology evidence="1">Single-pass type II membrane protein</topology>
    </subcellularLocation>
</comment>
<evidence type="ECO:0000259" key="4">
    <source>
        <dbReference type="Pfam" id="PF00326"/>
    </source>
</evidence>
<dbReference type="Pfam" id="PF00326">
    <property type="entry name" value="Peptidase_S9"/>
    <property type="match status" value="1"/>
</dbReference>